<dbReference type="EMBL" id="LSCR01000011">
    <property type="protein sequence ID" value="KXB34845.1"/>
    <property type="molecule type" value="Genomic_DNA"/>
</dbReference>
<organism evidence="5 6">
    <name type="scientific">Atopobium deltae</name>
    <dbReference type="NCBI Taxonomy" id="1393034"/>
    <lineage>
        <taxon>Bacteria</taxon>
        <taxon>Bacillati</taxon>
        <taxon>Actinomycetota</taxon>
        <taxon>Coriobacteriia</taxon>
        <taxon>Coriobacteriales</taxon>
        <taxon>Atopobiaceae</taxon>
        <taxon>Atopobium</taxon>
    </lineage>
</organism>
<feature type="compositionally biased region" description="Basic and acidic residues" evidence="3">
    <location>
        <begin position="267"/>
        <end position="279"/>
    </location>
</feature>
<dbReference type="RefSeq" id="WP_066305280.1">
    <property type="nucleotide sequence ID" value="NZ_KQ959491.1"/>
</dbReference>
<gene>
    <name evidence="5" type="ORF">HMPREF3192_00742</name>
</gene>
<keyword evidence="2" id="KW-0560">Oxidoreductase</keyword>
<evidence type="ECO:0000256" key="3">
    <source>
        <dbReference type="SAM" id="MobiDB-lite"/>
    </source>
</evidence>
<feature type="region of interest" description="Disordered" evidence="3">
    <location>
        <begin position="267"/>
        <end position="288"/>
    </location>
</feature>
<dbReference type="PATRIC" id="fig|1393034.3.peg.715"/>
<evidence type="ECO:0000256" key="1">
    <source>
        <dbReference type="ARBA" id="ARBA00022630"/>
    </source>
</evidence>
<dbReference type="STRING" id="1393034.HMPREF3192_00742"/>
<reference evidence="6" key="1">
    <citation type="submission" date="2016-01" db="EMBL/GenBank/DDBJ databases">
        <authorList>
            <person name="Mitreva M."/>
            <person name="Pepin K.H."/>
            <person name="Mihindukulasuriya K.A."/>
            <person name="Fulton R."/>
            <person name="Fronick C."/>
            <person name="O'Laughlin M."/>
            <person name="Miner T."/>
            <person name="Herter B."/>
            <person name="Rosa B.A."/>
            <person name="Cordes M."/>
            <person name="Tomlinson C."/>
            <person name="Wollam A."/>
            <person name="Palsikar V.B."/>
            <person name="Mardis E.R."/>
            <person name="Wilson R.K."/>
        </authorList>
    </citation>
    <scope>NUCLEOTIDE SEQUENCE [LARGE SCALE GENOMIC DNA]</scope>
    <source>
        <strain evidence="6">DNF00019</strain>
    </source>
</reference>
<protein>
    <submittedName>
        <fullName evidence="5">Oxidoreductase, FAD/FMN-binding protein</fullName>
    </submittedName>
</protein>
<dbReference type="Pfam" id="PF00724">
    <property type="entry name" value="Oxidored_FMN"/>
    <property type="match status" value="1"/>
</dbReference>
<evidence type="ECO:0000259" key="4">
    <source>
        <dbReference type="Pfam" id="PF00724"/>
    </source>
</evidence>
<dbReference type="InterPro" id="IPR001155">
    <property type="entry name" value="OxRdtase_FMN_N"/>
</dbReference>
<dbReference type="CDD" id="cd02803">
    <property type="entry name" value="OYE_like_FMN_family"/>
    <property type="match status" value="1"/>
</dbReference>
<dbReference type="PANTHER" id="PTHR43656">
    <property type="entry name" value="BINDING OXIDOREDUCTASE, PUTATIVE (AFU_ORTHOLOGUE AFUA_2G08260)-RELATED"/>
    <property type="match status" value="1"/>
</dbReference>
<dbReference type="PANTHER" id="PTHR43656:SF2">
    <property type="entry name" value="BINDING OXIDOREDUCTASE, PUTATIVE (AFU_ORTHOLOGUE AFUA_2G08260)-RELATED"/>
    <property type="match status" value="1"/>
</dbReference>
<dbReference type="GO" id="GO:0010181">
    <property type="term" value="F:FMN binding"/>
    <property type="evidence" value="ECO:0007669"/>
    <property type="project" value="InterPro"/>
</dbReference>
<dbReference type="InterPro" id="IPR013785">
    <property type="entry name" value="Aldolase_TIM"/>
</dbReference>
<feature type="domain" description="NADH:flavin oxidoreductase/NADH oxidase N-terminal" evidence="4">
    <location>
        <begin position="7"/>
        <end position="344"/>
    </location>
</feature>
<dbReference type="SUPFAM" id="SSF51395">
    <property type="entry name" value="FMN-linked oxidoreductases"/>
    <property type="match status" value="1"/>
</dbReference>
<sequence>MQGFICGNTQLACKNRLFLPPMAREDSIDGQPSEKLIDYYRAMARKGFGLIILEHAYVTPAGKASPKQMGIDKHYNTDVLGRIADAIHEQDCRAVMQISHAGCSTRADLPVTFAPSKLIAAEKPALGKMRPHHTTRALTVEQIQQLVQAFVDAAVRVASLGYDGVEIHSAHGYLLNQFYSPLINKRTDDYGGSLLNRLRIHLEVLDGVHAALGDFPVLLRLGAQDYEAAGNTLQDACEAACVLAPHLSALDISGSFHYLSRHDWSDKRKHSQSAEKTVEQPDNQARSANGFFSKTSHAIRQSLRLYGYDTPVLLAGGLRSKSEAEAAILQGACDFAGIGRAALNPSFTL</sequence>
<keyword evidence="6" id="KW-1185">Reference proteome</keyword>
<evidence type="ECO:0000256" key="2">
    <source>
        <dbReference type="ARBA" id="ARBA00023002"/>
    </source>
</evidence>
<dbReference type="GO" id="GO:0016491">
    <property type="term" value="F:oxidoreductase activity"/>
    <property type="evidence" value="ECO:0007669"/>
    <property type="project" value="UniProtKB-KW"/>
</dbReference>
<dbReference type="Gene3D" id="3.20.20.70">
    <property type="entry name" value="Aldolase class I"/>
    <property type="match status" value="1"/>
</dbReference>
<evidence type="ECO:0000313" key="6">
    <source>
        <dbReference type="Proteomes" id="UP000070675"/>
    </source>
</evidence>
<dbReference type="InterPro" id="IPR051799">
    <property type="entry name" value="NADH_flavin_oxidoreductase"/>
</dbReference>
<proteinExistence type="predicted"/>
<evidence type="ECO:0000313" key="5">
    <source>
        <dbReference type="EMBL" id="KXB34845.1"/>
    </source>
</evidence>
<accession>A0A133XV65</accession>
<dbReference type="AlphaFoldDB" id="A0A133XV65"/>
<dbReference type="Proteomes" id="UP000070675">
    <property type="component" value="Unassembled WGS sequence"/>
</dbReference>
<name>A0A133XV65_9ACTN</name>
<keyword evidence="1" id="KW-0285">Flavoprotein</keyword>
<comment type="caution">
    <text evidence="5">The sequence shown here is derived from an EMBL/GenBank/DDBJ whole genome shotgun (WGS) entry which is preliminary data.</text>
</comment>